<organism evidence="2 3">
    <name type="scientific">Fusarium oligoseptatum</name>
    <dbReference type="NCBI Taxonomy" id="2604345"/>
    <lineage>
        <taxon>Eukaryota</taxon>
        <taxon>Fungi</taxon>
        <taxon>Dikarya</taxon>
        <taxon>Ascomycota</taxon>
        <taxon>Pezizomycotina</taxon>
        <taxon>Sordariomycetes</taxon>
        <taxon>Hypocreomycetidae</taxon>
        <taxon>Hypocreales</taxon>
        <taxon>Nectriaceae</taxon>
        <taxon>Fusarium</taxon>
        <taxon>Fusarium solani species complex</taxon>
    </lineage>
</organism>
<dbReference type="EMBL" id="NKCK01000017">
    <property type="protein sequence ID" value="RSM11723.1"/>
    <property type="molecule type" value="Genomic_DNA"/>
</dbReference>
<accession>A0A428UC35</accession>
<dbReference type="InterPro" id="IPR012337">
    <property type="entry name" value="RNaseH-like_sf"/>
</dbReference>
<comment type="caution">
    <text evidence="2">The sequence shown here is derived from an EMBL/GenBank/DDBJ whole genome shotgun (WGS) entry which is preliminary data.</text>
</comment>
<protein>
    <recommendedName>
        <fullName evidence="1">Gfd2/YDR514C-like C-terminal domain-containing protein</fullName>
    </recommendedName>
</protein>
<evidence type="ECO:0000259" key="1">
    <source>
        <dbReference type="Pfam" id="PF21762"/>
    </source>
</evidence>
<dbReference type="Gene3D" id="3.30.420.10">
    <property type="entry name" value="Ribonuclease H-like superfamily/Ribonuclease H"/>
    <property type="match status" value="1"/>
</dbReference>
<dbReference type="GO" id="GO:0005634">
    <property type="term" value="C:nucleus"/>
    <property type="evidence" value="ECO:0007669"/>
    <property type="project" value="TreeGrafter"/>
</dbReference>
<dbReference type="InterPro" id="IPR048519">
    <property type="entry name" value="Gfd2/YDR514C-like_C"/>
</dbReference>
<dbReference type="InterPro" id="IPR040151">
    <property type="entry name" value="Gfd2/YDR514C-like"/>
</dbReference>
<dbReference type="PANTHER" id="PTHR28083:SF1">
    <property type="entry name" value="GOOD FOR FULL DBP5 ACTIVITY PROTEIN 2"/>
    <property type="match status" value="1"/>
</dbReference>
<evidence type="ECO:0000313" key="2">
    <source>
        <dbReference type="EMBL" id="RSM11723.1"/>
    </source>
</evidence>
<name>A0A428UC35_9HYPO</name>
<dbReference type="SUPFAM" id="SSF53098">
    <property type="entry name" value="Ribonuclease H-like"/>
    <property type="match status" value="1"/>
</dbReference>
<feature type="domain" description="Gfd2/YDR514C-like C-terminal" evidence="1">
    <location>
        <begin position="95"/>
        <end position="264"/>
    </location>
</feature>
<keyword evidence="3" id="KW-1185">Reference proteome</keyword>
<proteinExistence type="predicted"/>
<sequence length="374" mass="43182">MFTRPRLPRGNTLCQCQFKFPSVLAWPRFKTTTTTTTTKGPKRLPKRRRETDEPAILAWLLGYSDQAQQPSGAPWPDLPKLVSKKANATIRRVRFVSIDIDGLHQDKAGIRQFDFGVSVLDTVMIHRQLKRPLDPKINLATQLIKSSHYLVEDAEYGVGRRTRFAFGSCRVSSLTKLKQRLKKETKNHNVVLIMHGAATEVSVMKRLCIELNPVFTIDTTTAVQHLFRKRNLRWLLKEYKIPHETMRLHYAGNDAHYILRVLLMIAARHAKTKPSGREPPDWVPVFEAVARSPRPEPEALRKCGPLRITPGNKERKQMERRREILERIEKRMGEPSRDREMVGLKGCRQRFPNCDAMSPSWADRYTISQYGMLP</sequence>
<dbReference type="Proteomes" id="UP000287144">
    <property type="component" value="Unassembled WGS sequence"/>
</dbReference>
<dbReference type="InterPro" id="IPR036397">
    <property type="entry name" value="RNaseH_sf"/>
</dbReference>
<evidence type="ECO:0000313" key="3">
    <source>
        <dbReference type="Proteomes" id="UP000287144"/>
    </source>
</evidence>
<dbReference type="Pfam" id="PF21762">
    <property type="entry name" value="DEDDh_C"/>
    <property type="match status" value="1"/>
</dbReference>
<dbReference type="GO" id="GO:0003676">
    <property type="term" value="F:nucleic acid binding"/>
    <property type="evidence" value="ECO:0007669"/>
    <property type="project" value="InterPro"/>
</dbReference>
<reference evidence="2 3" key="1">
    <citation type="submission" date="2017-06" db="EMBL/GenBank/DDBJ databases">
        <title>Comparative genomic analysis of Ambrosia Fusariam Clade fungi.</title>
        <authorList>
            <person name="Stajich J.E."/>
            <person name="Carrillo J."/>
            <person name="Kijimoto T."/>
            <person name="Eskalen A."/>
            <person name="O'Donnell K."/>
            <person name="Kasson M."/>
        </authorList>
    </citation>
    <scope>NUCLEOTIDE SEQUENCE [LARGE SCALE GENOMIC DNA]</scope>
    <source>
        <strain evidence="2 3">NRRL62579</strain>
    </source>
</reference>
<dbReference type="AlphaFoldDB" id="A0A428UC35"/>
<gene>
    <name evidence="2" type="ORF">CEP52_002829</name>
</gene>
<dbReference type="PANTHER" id="PTHR28083">
    <property type="entry name" value="GOOD FOR FULL DBP5 ACTIVITY PROTEIN 2"/>
    <property type="match status" value="1"/>
</dbReference>